<evidence type="ECO:0000313" key="4">
    <source>
        <dbReference type="Ensembl" id="ENSORLP00000028788.1"/>
    </source>
</evidence>
<dbReference type="PANTHER" id="PTHR31017">
    <property type="entry name" value="LATE SECRETORY PATHWAY PROTEIN AVL9-RELATED"/>
    <property type="match status" value="1"/>
</dbReference>
<reference evidence="4" key="2">
    <citation type="submission" date="2025-08" db="UniProtKB">
        <authorList>
            <consortium name="Ensembl"/>
        </authorList>
    </citation>
    <scope>IDENTIFICATION</scope>
    <source>
        <strain evidence="4">Hd-rR</strain>
    </source>
</reference>
<dbReference type="InterPro" id="IPR037516">
    <property type="entry name" value="Tripartite_DENN"/>
</dbReference>
<evidence type="ECO:0000256" key="2">
    <source>
        <dbReference type="SAM" id="MobiDB-lite"/>
    </source>
</evidence>
<name>A0A3B3HC09_ORYLA</name>
<evidence type="ECO:0000256" key="1">
    <source>
        <dbReference type="ARBA" id="ARBA00038178"/>
    </source>
</evidence>
<evidence type="ECO:0000259" key="3">
    <source>
        <dbReference type="PROSITE" id="PS50211"/>
    </source>
</evidence>
<dbReference type="GeneTree" id="ENSGT00390000010255"/>
<protein>
    <submittedName>
        <fullName evidence="4">AVL9 homolog (S. cerevisiase)</fullName>
    </submittedName>
</protein>
<dbReference type="InterPro" id="IPR051731">
    <property type="entry name" value="DENND11/AVL9_GEFs"/>
</dbReference>
<accession>A0A3B3HC09</accession>
<feature type="domain" description="UDENN" evidence="3">
    <location>
        <begin position="40"/>
        <end position="227"/>
    </location>
</feature>
<keyword evidence="5" id="KW-1185">Reference proteome</keyword>
<sequence>MLDPASVLELGSRGGGVRPSPGGSRRMESHGRDDEKGPVLHIVVVGFHHKKGCQVEFSYPPLMPDEGHDSSLVPEEWRYLPFLALPDGAHNYQEDTVYFHLPPLSGDGKCVYGVSCYRQIEAKALKVRQADVTRETVQKSVCVLSRVPLYGLLQAKLQLITHAYFEEKDFSQISILKELYDHMNGSLGGSALDGSQVYLGLSARDLILHFRHKVLILFKLILLEKKVRAEDAAGGAQQLAEGMMEHGLVDSSHYKPRSSVSEQLPLKETVSGAEEFVSVSVSDVTDPKQGLEGAAPPAGDSVSSGNSTEGGNHLLKLPVSASPVSSESDWETLDPGVLDEGGPRESPEKEEELLDAFDSQPGVPITVQPHAVSGQGGVTQGLVSGLEEDQYGLPLAIFTKVSFPTPSSLLWPSGGCGFPAEQQPLPSRCQGYLCLPYMALQQHHLLSDVAVRGFVAGATNILFRQQRHLSDAVIEVSPAPPPPPVRQMTHSERSAAAAAGGGRSDPDPGSRAQEDPEPDHGGPALCRLPGQTRDGQQRRRVPGRDGLGGGGRVDQGAVHPVPALLTVVHAAAR</sequence>
<dbReference type="Ensembl" id="ENSORLT00000026992.1">
    <property type="protein sequence ID" value="ENSORLP00000028788.1"/>
    <property type="gene ID" value="ENSORLG00000013446.2"/>
</dbReference>
<dbReference type="InterPro" id="IPR018307">
    <property type="entry name" value="ABL9/DENND6_dom"/>
</dbReference>
<dbReference type="AlphaFoldDB" id="A0A3B3HC09"/>
<feature type="compositionally biased region" description="Basic and acidic residues" evidence="2">
    <location>
        <begin position="25"/>
        <end position="34"/>
    </location>
</feature>
<dbReference type="PROSITE" id="PS50211">
    <property type="entry name" value="DENN"/>
    <property type="match status" value="1"/>
</dbReference>
<comment type="similarity">
    <text evidence="1">Belongs to the AVL9 family.</text>
</comment>
<feature type="region of interest" description="Disordered" evidence="2">
    <location>
        <begin position="9"/>
        <end position="34"/>
    </location>
</feature>
<feature type="region of interest" description="Disordered" evidence="2">
    <location>
        <begin position="283"/>
        <end position="347"/>
    </location>
</feature>
<organism evidence="4 5">
    <name type="scientific">Oryzias latipes</name>
    <name type="common">Japanese rice fish</name>
    <name type="synonym">Japanese killifish</name>
    <dbReference type="NCBI Taxonomy" id="8090"/>
    <lineage>
        <taxon>Eukaryota</taxon>
        <taxon>Metazoa</taxon>
        <taxon>Chordata</taxon>
        <taxon>Craniata</taxon>
        <taxon>Vertebrata</taxon>
        <taxon>Euteleostomi</taxon>
        <taxon>Actinopterygii</taxon>
        <taxon>Neopterygii</taxon>
        <taxon>Teleostei</taxon>
        <taxon>Neoteleostei</taxon>
        <taxon>Acanthomorphata</taxon>
        <taxon>Ovalentaria</taxon>
        <taxon>Atherinomorphae</taxon>
        <taxon>Beloniformes</taxon>
        <taxon>Adrianichthyidae</taxon>
        <taxon>Oryziinae</taxon>
        <taxon>Oryzias</taxon>
    </lineage>
</organism>
<reference evidence="4" key="3">
    <citation type="submission" date="2025-09" db="UniProtKB">
        <authorList>
            <consortium name="Ensembl"/>
        </authorList>
    </citation>
    <scope>IDENTIFICATION</scope>
    <source>
        <strain evidence="4">Hd-rR</strain>
    </source>
</reference>
<reference evidence="4 5" key="1">
    <citation type="journal article" date="2007" name="Nature">
        <title>The medaka draft genome and insights into vertebrate genome evolution.</title>
        <authorList>
            <person name="Kasahara M."/>
            <person name="Naruse K."/>
            <person name="Sasaki S."/>
            <person name="Nakatani Y."/>
            <person name="Qu W."/>
            <person name="Ahsan B."/>
            <person name="Yamada T."/>
            <person name="Nagayasu Y."/>
            <person name="Doi K."/>
            <person name="Kasai Y."/>
            <person name="Jindo T."/>
            <person name="Kobayashi D."/>
            <person name="Shimada A."/>
            <person name="Toyoda A."/>
            <person name="Kuroki Y."/>
            <person name="Fujiyama A."/>
            <person name="Sasaki T."/>
            <person name="Shimizu A."/>
            <person name="Asakawa S."/>
            <person name="Shimizu N."/>
            <person name="Hashimoto S."/>
            <person name="Yang J."/>
            <person name="Lee Y."/>
            <person name="Matsushima K."/>
            <person name="Sugano S."/>
            <person name="Sakaizumi M."/>
            <person name="Narita T."/>
            <person name="Ohishi K."/>
            <person name="Haga S."/>
            <person name="Ohta F."/>
            <person name="Nomoto H."/>
            <person name="Nogata K."/>
            <person name="Morishita T."/>
            <person name="Endo T."/>
            <person name="Shin-I T."/>
            <person name="Takeda H."/>
            <person name="Morishita S."/>
            <person name="Kohara Y."/>
        </authorList>
    </citation>
    <scope>NUCLEOTIDE SEQUENCE [LARGE SCALE GENOMIC DNA]</scope>
    <source>
        <strain evidence="4 5">Hd-rR</strain>
    </source>
</reference>
<dbReference type="Bgee" id="ENSORLG00000013446">
    <property type="expression patterns" value="Expressed in animal zygote and 14 other cell types or tissues"/>
</dbReference>
<feature type="compositionally biased region" description="Polar residues" evidence="2">
    <location>
        <begin position="301"/>
        <end position="310"/>
    </location>
</feature>
<gene>
    <name evidence="4" type="primary">AVL9</name>
    <name evidence="4" type="synonym">avl9</name>
</gene>
<dbReference type="PANTHER" id="PTHR31017:SF1">
    <property type="entry name" value="LATE SECRETORY PATHWAY PROTEIN AVL9 HOMOLOG"/>
    <property type="match status" value="1"/>
</dbReference>
<dbReference type="Pfam" id="PF09794">
    <property type="entry name" value="Avl9"/>
    <property type="match status" value="1"/>
</dbReference>
<evidence type="ECO:0000313" key="5">
    <source>
        <dbReference type="Proteomes" id="UP000001038"/>
    </source>
</evidence>
<feature type="compositionally biased region" description="Basic and acidic residues" evidence="2">
    <location>
        <begin position="504"/>
        <end position="520"/>
    </location>
</feature>
<proteinExistence type="inferred from homology"/>
<feature type="region of interest" description="Disordered" evidence="2">
    <location>
        <begin position="475"/>
        <end position="561"/>
    </location>
</feature>
<dbReference type="Proteomes" id="UP000001038">
    <property type="component" value="Chromosome 20"/>
</dbReference>